<reference evidence="2" key="1">
    <citation type="journal article" date="2023" name="Mol. Phylogenet. Evol.">
        <title>Genome-scale phylogeny and comparative genomics of the fungal order Sordariales.</title>
        <authorList>
            <person name="Hensen N."/>
            <person name="Bonometti L."/>
            <person name="Westerberg I."/>
            <person name="Brannstrom I.O."/>
            <person name="Guillou S."/>
            <person name="Cros-Aarteil S."/>
            <person name="Calhoun S."/>
            <person name="Haridas S."/>
            <person name="Kuo A."/>
            <person name="Mondo S."/>
            <person name="Pangilinan J."/>
            <person name="Riley R."/>
            <person name="LaButti K."/>
            <person name="Andreopoulos B."/>
            <person name="Lipzen A."/>
            <person name="Chen C."/>
            <person name="Yan M."/>
            <person name="Daum C."/>
            <person name="Ng V."/>
            <person name="Clum A."/>
            <person name="Steindorff A."/>
            <person name="Ohm R.A."/>
            <person name="Martin F."/>
            <person name="Silar P."/>
            <person name="Natvig D.O."/>
            <person name="Lalanne C."/>
            <person name="Gautier V."/>
            <person name="Ament-Velasquez S.L."/>
            <person name="Kruys A."/>
            <person name="Hutchinson M.I."/>
            <person name="Powell A.J."/>
            <person name="Barry K."/>
            <person name="Miller A.N."/>
            <person name="Grigoriev I.V."/>
            <person name="Debuchy R."/>
            <person name="Gladieux P."/>
            <person name="Hiltunen Thoren M."/>
            <person name="Johannesson H."/>
        </authorList>
    </citation>
    <scope>NUCLEOTIDE SEQUENCE</scope>
    <source>
        <strain evidence="2">CBS 141.50</strain>
    </source>
</reference>
<feature type="transmembrane region" description="Helical" evidence="1">
    <location>
        <begin position="34"/>
        <end position="66"/>
    </location>
</feature>
<comment type="caution">
    <text evidence="2">The sequence shown here is derived from an EMBL/GenBank/DDBJ whole genome shotgun (WGS) entry which is preliminary data.</text>
</comment>
<proteinExistence type="predicted"/>
<keyword evidence="1" id="KW-0472">Membrane</keyword>
<dbReference type="RefSeq" id="XP_062634094.1">
    <property type="nucleotide sequence ID" value="XM_062781843.1"/>
</dbReference>
<keyword evidence="1" id="KW-1133">Transmembrane helix</keyword>
<evidence type="ECO:0000313" key="2">
    <source>
        <dbReference type="EMBL" id="KAK4140723.1"/>
    </source>
</evidence>
<dbReference type="AlphaFoldDB" id="A0AAN6ZK21"/>
<reference evidence="2" key="2">
    <citation type="submission" date="2023-05" db="EMBL/GenBank/DDBJ databases">
        <authorList>
            <consortium name="Lawrence Berkeley National Laboratory"/>
            <person name="Steindorff A."/>
            <person name="Hensen N."/>
            <person name="Bonometti L."/>
            <person name="Westerberg I."/>
            <person name="Brannstrom I.O."/>
            <person name="Guillou S."/>
            <person name="Cros-Aarteil S."/>
            <person name="Calhoun S."/>
            <person name="Haridas S."/>
            <person name="Kuo A."/>
            <person name="Mondo S."/>
            <person name="Pangilinan J."/>
            <person name="Riley R."/>
            <person name="Labutti K."/>
            <person name="Andreopoulos B."/>
            <person name="Lipzen A."/>
            <person name="Chen C."/>
            <person name="Yanf M."/>
            <person name="Daum C."/>
            <person name="Ng V."/>
            <person name="Clum A."/>
            <person name="Ohm R."/>
            <person name="Martin F."/>
            <person name="Silar P."/>
            <person name="Natvig D."/>
            <person name="Lalanne C."/>
            <person name="Gautier V."/>
            <person name="Ament-Velasquez S.L."/>
            <person name="Kruys A."/>
            <person name="Hutchinson M.I."/>
            <person name="Powell A.J."/>
            <person name="Barry K."/>
            <person name="Miller A.N."/>
            <person name="Grigoriev I.V."/>
            <person name="Debuchy R."/>
            <person name="Gladieux P."/>
            <person name="Thoren M.H."/>
            <person name="Johannesson H."/>
        </authorList>
    </citation>
    <scope>NUCLEOTIDE SEQUENCE</scope>
    <source>
        <strain evidence="2">CBS 141.50</strain>
    </source>
</reference>
<sequence length="373" mass="40603">MWAAICDGVCMFWAGFLLVWRGLRRAYAITLWTALAYVFCAGVFILVIAWLLAFLGSATAPVFGFFRTALGSMSRWWSWSQPSEPSTSPASTLATATPAVSGLSTGVTACGRFLATRLSTAIVNRFYAELRCQRAVLDRASRITESVADRLDQLGGTGGGEKRTSSLLERLGAIFPGPGRELARLQGTCLRELRSVSQLLGEARLAHARFHARLGNFTDTQLEALNGMPRPSTGWAGTHGPGVFFQAAIHRLNALVDADSGSDIDGSELLAKIASDPELASFIRDLHTAQGAGSVFSCVFLNAIKKLDGLATKLGDESVWAEEYLERSLATLEDSLSLHQALTLSELETYVQGLSEVTIEWRDKLWELYYEIP</sequence>
<dbReference type="Proteomes" id="UP001302676">
    <property type="component" value="Unassembled WGS sequence"/>
</dbReference>
<keyword evidence="1" id="KW-0812">Transmembrane</keyword>
<organism evidence="2 3">
    <name type="scientific">Dichotomopilus funicola</name>
    <dbReference type="NCBI Taxonomy" id="1934379"/>
    <lineage>
        <taxon>Eukaryota</taxon>
        <taxon>Fungi</taxon>
        <taxon>Dikarya</taxon>
        <taxon>Ascomycota</taxon>
        <taxon>Pezizomycotina</taxon>
        <taxon>Sordariomycetes</taxon>
        <taxon>Sordariomycetidae</taxon>
        <taxon>Sordariales</taxon>
        <taxon>Chaetomiaceae</taxon>
        <taxon>Dichotomopilus</taxon>
    </lineage>
</organism>
<evidence type="ECO:0000313" key="3">
    <source>
        <dbReference type="Proteomes" id="UP001302676"/>
    </source>
</evidence>
<gene>
    <name evidence="2" type="ORF">C8A04DRAFT_31700</name>
</gene>
<dbReference type="GeneID" id="87818456"/>
<evidence type="ECO:0000256" key="1">
    <source>
        <dbReference type="SAM" id="Phobius"/>
    </source>
</evidence>
<keyword evidence="3" id="KW-1185">Reference proteome</keyword>
<protein>
    <submittedName>
        <fullName evidence="2">Uncharacterized protein</fullName>
    </submittedName>
</protein>
<dbReference type="EMBL" id="MU853624">
    <property type="protein sequence ID" value="KAK4140723.1"/>
    <property type="molecule type" value="Genomic_DNA"/>
</dbReference>
<accession>A0AAN6ZK21</accession>
<name>A0AAN6ZK21_9PEZI</name>